<dbReference type="Proteomes" id="UP001057402">
    <property type="component" value="Chromosome 1"/>
</dbReference>
<reference evidence="2" key="1">
    <citation type="journal article" date="2023" name="Front. Plant Sci.">
        <title>Chromosomal-level genome assembly of Melastoma candidum provides insights into trichome evolution.</title>
        <authorList>
            <person name="Zhong Y."/>
            <person name="Wu W."/>
            <person name="Sun C."/>
            <person name="Zou P."/>
            <person name="Liu Y."/>
            <person name="Dai S."/>
            <person name="Zhou R."/>
        </authorList>
    </citation>
    <scope>NUCLEOTIDE SEQUENCE [LARGE SCALE GENOMIC DNA]</scope>
</reference>
<organism evidence="1 2">
    <name type="scientific">Melastoma candidum</name>
    <dbReference type="NCBI Taxonomy" id="119954"/>
    <lineage>
        <taxon>Eukaryota</taxon>
        <taxon>Viridiplantae</taxon>
        <taxon>Streptophyta</taxon>
        <taxon>Embryophyta</taxon>
        <taxon>Tracheophyta</taxon>
        <taxon>Spermatophyta</taxon>
        <taxon>Magnoliopsida</taxon>
        <taxon>eudicotyledons</taxon>
        <taxon>Gunneridae</taxon>
        <taxon>Pentapetalae</taxon>
        <taxon>rosids</taxon>
        <taxon>malvids</taxon>
        <taxon>Myrtales</taxon>
        <taxon>Melastomataceae</taxon>
        <taxon>Melastomatoideae</taxon>
        <taxon>Melastomateae</taxon>
        <taxon>Melastoma</taxon>
    </lineage>
</organism>
<proteinExistence type="predicted"/>
<keyword evidence="2" id="KW-1185">Reference proteome</keyword>
<comment type="caution">
    <text evidence="1">The sequence shown here is derived from an EMBL/GenBank/DDBJ whole genome shotgun (WGS) entry which is preliminary data.</text>
</comment>
<dbReference type="EMBL" id="CM042880">
    <property type="protein sequence ID" value="KAI4389100.1"/>
    <property type="molecule type" value="Genomic_DNA"/>
</dbReference>
<name>A0ACB9SCG2_9MYRT</name>
<protein>
    <submittedName>
        <fullName evidence="1">Uncharacterized protein</fullName>
    </submittedName>
</protein>
<gene>
    <name evidence="1" type="ORF">MLD38_001362</name>
</gene>
<accession>A0ACB9SCG2</accession>
<evidence type="ECO:0000313" key="1">
    <source>
        <dbReference type="EMBL" id="KAI4389100.1"/>
    </source>
</evidence>
<evidence type="ECO:0000313" key="2">
    <source>
        <dbReference type="Proteomes" id="UP001057402"/>
    </source>
</evidence>
<sequence>MGVVAAEKGKYVLLKKPGIETDRCRDEFDWVRKNDVRERFSEDIAESSPQIHVDGKVWLHDQVRDMERAAVLQESRQDPGLWSRLWARECCSSPNAPQALSQATSSATFSSAGQTMLKSVVHPLAMHGPDVNASGSSEMTPSEQNRNADDANVGEQNSVFLFCLPTTCILLQPDSSFLLYIAFFNRDQVFVLHFSFL</sequence>